<comment type="cofactor">
    <cofactor evidence="11">
        <name>Mg(2+)</name>
        <dbReference type="ChEBI" id="CHEBI:18420"/>
    </cofactor>
</comment>
<dbReference type="PANTHER" id="PTHR43665">
    <property type="entry name" value="ISOPENTENYL-DIPHOSPHATE DELTA-ISOMERASE"/>
    <property type="match status" value="1"/>
</dbReference>
<keyword evidence="15" id="KW-1185">Reference proteome</keyword>
<feature type="binding site" evidence="11">
    <location>
        <begin position="80"/>
        <end position="82"/>
    </location>
    <ligand>
        <name>FMN</name>
        <dbReference type="ChEBI" id="CHEBI:58210"/>
    </ligand>
</feature>
<comment type="cofactor">
    <cofactor evidence="1 11">
        <name>FMN</name>
        <dbReference type="ChEBI" id="CHEBI:58210"/>
    </cofactor>
</comment>
<evidence type="ECO:0000256" key="12">
    <source>
        <dbReference type="SAM" id="MobiDB-lite"/>
    </source>
</evidence>
<feature type="binding site" evidence="11">
    <location>
        <position position="79"/>
    </location>
    <ligand>
        <name>FMN</name>
        <dbReference type="ChEBI" id="CHEBI:58210"/>
    </ligand>
</feature>
<feature type="region of interest" description="Disordered" evidence="12">
    <location>
        <begin position="1"/>
        <end position="22"/>
    </location>
</feature>
<evidence type="ECO:0000313" key="14">
    <source>
        <dbReference type="EMBL" id="MBE9075905.1"/>
    </source>
</evidence>
<feature type="binding site" evidence="11">
    <location>
        <position position="205"/>
    </location>
    <ligand>
        <name>FMN</name>
        <dbReference type="ChEBI" id="CHEBI:58210"/>
    </ligand>
</feature>
<feature type="binding site" evidence="11">
    <location>
        <position position="110"/>
    </location>
    <ligand>
        <name>FMN</name>
        <dbReference type="ChEBI" id="CHEBI:58210"/>
    </ligand>
</feature>
<comment type="subcellular location">
    <subcellularLocation>
        <location evidence="11">Cytoplasm</location>
    </subcellularLocation>
</comment>
<dbReference type="Gene3D" id="3.20.20.70">
    <property type="entry name" value="Aldolase class I"/>
    <property type="match status" value="1"/>
</dbReference>
<dbReference type="GO" id="GO:0016491">
    <property type="term" value="F:oxidoreductase activity"/>
    <property type="evidence" value="ECO:0007669"/>
    <property type="project" value="InterPro"/>
</dbReference>
<dbReference type="GO" id="GO:0000287">
    <property type="term" value="F:magnesium ion binding"/>
    <property type="evidence" value="ECO:0007669"/>
    <property type="project" value="UniProtKB-UniRule"/>
</dbReference>
<evidence type="ECO:0000256" key="11">
    <source>
        <dbReference type="HAMAP-Rule" id="MF_00354"/>
    </source>
</evidence>
<evidence type="ECO:0000256" key="7">
    <source>
        <dbReference type="ARBA" id="ARBA00022857"/>
    </source>
</evidence>
<dbReference type="GO" id="GO:0005737">
    <property type="term" value="C:cytoplasm"/>
    <property type="evidence" value="ECO:0007669"/>
    <property type="project" value="UniProtKB-SubCell"/>
</dbReference>
<dbReference type="GO" id="GO:0008299">
    <property type="term" value="P:isoprenoid biosynthetic process"/>
    <property type="evidence" value="ECO:0007669"/>
    <property type="project" value="UniProtKB-UniRule"/>
</dbReference>
<keyword evidence="4 11" id="KW-0288">FMN</keyword>
<dbReference type="Proteomes" id="UP000636505">
    <property type="component" value="Unassembled WGS sequence"/>
</dbReference>
<proteinExistence type="inferred from homology"/>
<protein>
    <recommendedName>
        <fullName evidence="11">Isopentenyl-diphosphate delta-isomerase</fullName>
        <shortName evidence="11">IPP isomerase</shortName>
        <ecNumber evidence="11">5.3.3.2</ecNumber>
    </recommendedName>
    <alternativeName>
        <fullName evidence="11">Isopentenyl diphosphate:dimethylallyl diphosphate isomerase</fullName>
    </alternativeName>
    <alternativeName>
        <fullName evidence="11">Isopentenyl pyrophosphate isomerase</fullName>
    </alternativeName>
    <alternativeName>
        <fullName evidence="11">Type 2 isopentenyl diphosphate isomerase</fullName>
        <shortName evidence="11">IDI-2</shortName>
    </alternativeName>
</protein>
<dbReference type="NCBIfam" id="TIGR02151">
    <property type="entry name" value="IPP_isom_2"/>
    <property type="match status" value="1"/>
</dbReference>
<dbReference type="SUPFAM" id="SSF51395">
    <property type="entry name" value="FMN-linked oxidoreductases"/>
    <property type="match status" value="1"/>
</dbReference>
<dbReference type="PANTHER" id="PTHR43665:SF1">
    <property type="entry name" value="ISOPENTENYL-DIPHOSPHATE DELTA-ISOMERASE"/>
    <property type="match status" value="1"/>
</dbReference>
<keyword evidence="7 11" id="KW-0521">NADP</keyword>
<dbReference type="InterPro" id="IPR011179">
    <property type="entry name" value="IPdP_isomerase"/>
</dbReference>
<feature type="binding site" evidence="11">
    <location>
        <begin position="22"/>
        <end position="23"/>
    </location>
    <ligand>
        <name>substrate</name>
    </ligand>
</feature>
<evidence type="ECO:0000256" key="1">
    <source>
        <dbReference type="ARBA" id="ARBA00001917"/>
    </source>
</evidence>
<dbReference type="GO" id="GO:0004452">
    <property type="term" value="F:isopentenyl-diphosphate delta-isomerase activity"/>
    <property type="evidence" value="ECO:0007669"/>
    <property type="project" value="UniProtKB-UniRule"/>
</dbReference>
<keyword evidence="9 11" id="KW-0413">Isomerase</keyword>
<dbReference type="EMBL" id="JADEXG010000002">
    <property type="protein sequence ID" value="MBE9075905.1"/>
    <property type="molecule type" value="Genomic_DNA"/>
</dbReference>
<evidence type="ECO:0000256" key="10">
    <source>
        <dbReference type="ARBA" id="ARBA00025810"/>
    </source>
</evidence>
<feature type="binding site" evidence="11">
    <location>
        <position position="173"/>
    </location>
    <ligand>
        <name>substrate</name>
    </ligand>
</feature>
<feature type="domain" description="FMN-dependent dehydrogenase" evidence="13">
    <location>
        <begin position="188"/>
        <end position="350"/>
    </location>
</feature>
<dbReference type="HAMAP" id="MF_00354">
    <property type="entry name" value="Idi_2"/>
    <property type="match status" value="1"/>
</dbReference>
<dbReference type="GO" id="GO:0070402">
    <property type="term" value="F:NADPH binding"/>
    <property type="evidence" value="ECO:0007669"/>
    <property type="project" value="UniProtKB-UniRule"/>
</dbReference>
<comment type="caution">
    <text evidence="11">Lacks conserved residue(s) required for the propagation of feature annotation.</text>
</comment>
<dbReference type="InterPro" id="IPR000262">
    <property type="entry name" value="FMN-dep_DH"/>
</dbReference>
<feature type="binding site" evidence="11">
    <location>
        <position position="235"/>
    </location>
    <ligand>
        <name>FMN</name>
        <dbReference type="ChEBI" id="CHEBI:58210"/>
    </ligand>
</feature>
<feature type="binding site" evidence="11">
    <location>
        <begin position="285"/>
        <end position="287"/>
    </location>
    <ligand>
        <name>FMN</name>
        <dbReference type="ChEBI" id="CHEBI:58210"/>
    </ligand>
</feature>
<dbReference type="AlphaFoldDB" id="A0A8J7DM43"/>
<evidence type="ECO:0000256" key="6">
    <source>
        <dbReference type="ARBA" id="ARBA00022842"/>
    </source>
</evidence>
<evidence type="ECO:0000256" key="8">
    <source>
        <dbReference type="ARBA" id="ARBA00023229"/>
    </source>
</evidence>
<evidence type="ECO:0000256" key="2">
    <source>
        <dbReference type="ARBA" id="ARBA00022490"/>
    </source>
</evidence>
<reference evidence="14" key="1">
    <citation type="submission" date="2020-10" db="EMBL/GenBank/DDBJ databases">
        <authorList>
            <person name="Castelo-Branco R."/>
            <person name="Eusebio N."/>
            <person name="Adriana R."/>
            <person name="Vieira A."/>
            <person name="Brugerolle De Fraissinette N."/>
            <person name="Rezende De Castro R."/>
            <person name="Schneider M.P."/>
            <person name="Vasconcelos V."/>
            <person name="Leao P.N."/>
        </authorList>
    </citation>
    <scope>NUCLEOTIDE SEQUENCE</scope>
    <source>
        <strain evidence="14">LEGE 07310</strain>
    </source>
</reference>
<comment type="function">
    <text evidence="11">Involved in the biosynthesis of isoprenoids. Catalyzes the 1,3-allylic rearrangement of the homoallylic substrate isopentenyl (IPP) to its allylic isomer, dimethylallyl diphosphate (DMAPP).</text>
</comment>
<dbReference type="Pfam" id="PF01070">
    <property type="entry name" value="FMN_dh"/>
    <property type="match status" value="1"/>
</dbReference>
<dbReference type="GO" id="GO:0010181">
    <property type="term" value="F:FMN binding"/>
    <property type="evidence" value="ECO:0007669"/>
    <property type="project" value="UniProtKB-UniRule"/>
</dbReference>
<comment type="catalytic activity">
    <reaction evidence="11">
        <text>isopentenyl diphosphate = dimethylallyl diphosphate</text>
        <dbReference type="Rhea" id="RHEA:23284"/>
        <dbReference type="ChEBI" id="CHEBI:57623"/>
        <dbReference type="ChEBI" id="CHEBI:128769"/>
        <dbReference type="EC" id="5.3.3.2"/>
    </reaction>
</comment>
<keyword evidence="6 11" id="KW-0460">Magnesium</keyword>
<feature type="binding site" evidence="11">
    <location>
        <begin position="110"/>
        <end position="112"/>
    </location>
    <ligand>
        <name>substrate</name>
    </ligand>
</feature>
<evidence type="ECO:0000256" key="5">
    <source>
        <dbReference type="ARBA" id="ARBA00022723"/>
    </source>
</evidence>
<comment type="subunit">
    <text evidence="10 11">Homooctamer. Dimer of tetramers.</text>
</comment>
<evidence type="ECO:0000256" key="9">
    <source>
        <dbReference type="ARBA" id="ARBA00023235"/>
    </source>
</evidence>
<keyword evidence="3 11" id="KW-0285">Flavoprotein</keyword>
<feature type="binding site" evidence="11">
    <location>
        <position position="174"/>
    </location>
    <ligand>
        <name>Mg(2+)</name>
        <dbReference type="ChEBI" id="CHEBI:18420"/>
    </ligand>
</feature>
<keyword evidence="2 11" id="KW-0963">Cytoplasm</keyword>
<evidence type="ECO:0000313" key="15">
    <source>
        <dbReference type="Proteomes" id="UP000636505"/>
    </source>
</evidence>
<dbReference type="InterPro" id="IPR013785">
    <property type="entry name" value="Aldolase_TIM"/>
</dbReference>
<comment type="similarity">
    <text evidence="11">Belongs to the IPP isomerase type 2 family.</text>
</comment>
<keyword evidence="5 11" id="KW-0479">Metal-binding</keyword>
<gene>
    <name evidence="11" type="primary">fni</name>
    <name evidence="14" type="ORF">IQ241_01100</name>
</gene>
<dbReference type="PIRSF" id="PIRSF003314">
    <property type="entry name" value="IPP_isomerase"/>
    <property type="match status" value="1"/>
</dbReference>
<name>A0A8J7DM43_9CYAN</name>
<feature type="binding site" evidence="11">
    <location>
        <begin position="306"/>
        <end position="307"/>
    </location>
    <ligand>
        <name>FMN</name>
        <dbReference type="ChEBI" id="CHEBI:58210"/>
    </ligand>
</feature>
<keyword evidence="8 11" id="KW-0414">Isoprene biosynthesis</keyword>
<accession>A0A8J7DM43</accession>
<comment type="caution">
    <text evidence="14">The sequence shown here is derived from an EMBL/GenBank/DDBJ whole genome shotgun (WGS) entry which is preliminary data.</text>
</comment>
<evidence type="ECO:0000259" key="13">
    <source>
        <dbReference type="Pfam" id="PF01070"/>
    </source>
</evidence>
<organism evidence="14 15">
    <name type="scientific">Vasconcelosia minhoensis LEGE 07310</name>
    <dbReference type="NCBI Taxonomy" id="915328"/>
    <lineage>
        <taxon>Bacteria</taxon>
        <taxon>Bacillati</taxon>
        <taxon>Cyanobacteriota</taxon>
        <taxon>Cyanophyceae</taxon>
        <taxon>Nodosilineales</taxon>
        <taxon>Cymatolegaceae</taxon>
        <taxon>Vasconcelosia</taxon>
        <taxon>Vasconcelosia minhoensis</taxon>
    </lineage>
</organism>
<dbReference type="EC" id="5.3.3.2" evidence="11"/>
<sequence length="356" mass="38233">MPPIERPAVLTQSPPSAETQGRKADHLRICLEQNVQSQLTNGLERYRFTHCCLPELDRDQIDLSTTFLGKALAAPLLISSMTGGTEQARLINQRLAQTAQRYGLAMGVGSQRVAVENPDLSPTFAVRSCAPDILLLANLGAVQLNYRYGQAQCQRIVDWLEADALILHLNPLQECVQASGDTQFKGLLQKIEQLCRALPVPVIAKEVGNGISASMAQRLIDAGISALDVAGAGGTSWARVESERAPDEKQRRLGNTFADWGIPTADCITEVRAIAPHIPLIASGGLRDGLEIAKTLALGADLAGLAMPFLRAASESEAALAALTDVLIAEMVTVLFCTGTANLRELRDSQVLQRIP</sequence>
<dbReference type="CDD" id="cd02811">
    <property type="entry name" value="IDI-2_FMN"/>
    <property type="match status" value="1"/>
</dbReference>
<evidence type="ECO:0000256" key="3">
    <source>
        <dbReference type="ARBA" id="ARBA00022630"/>
    </source>
</evidence>
<evidence type="ECO:0000256" key="4">
    <source>
        <dbReference type="ARBA" id="ARBA00022643"/>
    </source>
</evidence>
<feature type="binding site" evidence="11">
    <location>
        <position position="138"/>
    </location>
    <ligand>
        <name>FMN</name>
        <dbReference type="ChEBI" id="CHEBI:58210"/>
    </ligand>
</feature>
<comment type="cofactor">
    <cofactor evidence="11">
        <name>NADPH</name>
        <dbReference type="ChEBI" id="CHEBI:57783"/>
    </cofactor>
</comment>
<feature type="compositionally biased region" description="Polar residues" evidence="12">
    <location>
        <begin position="10"/>
        <end position="19"/>
    </location>
</feature>